<dbReference type="FunCoup" id="G0N4N7">
    <property type="interactions" value="26"/>
</dbReference>
<dbReference type="InParanoid" id="G0N4N7"/>
<dbReference type="AlphaFoldDB" id="G0N4N7"/>
<dbReference type="InterPro" id="IPR051962">
    <property type="entry name" value="Cuticlin"/>
</dbReference>
<dbReference type="InterPro" id="IPR057475">
    <property type="entry name" value="CUT_C"/>
</dbReference>
<accession>G0N4N7</accession>
<organism evidence="4">
    <name type="scientific">Caenorhabditis brenneri</name>
    <name type="common">Nematode worm</name>
    <dbReference type="NCBI Taxonomy" id="135651"/>
    <lineage>
        <taxon>Eukaryota</taxon>
        <taxon>Metazoa</taxon>
        <taxon>Ecdysozoa</taxon>
        <taxon>Nematoda</taxon>
        <taxon>Chromadorea</taxon>
        <taxon>Rhabditida</taxon>
        <taxon>Rhabditina</taxon>
        <taxon>Rhabditomorpha</taxon>
        <taxon>Rhabditoidea</taxon>
        <taxon>Rhabditidae</taxon>
        <taxon>Peloderinae</taxon>
        <taxon>Caenorhabditis</taxon>
    </lineage>
</organism>
<dbReference type="PANTHER" id="PTHR22907:SF34">
    <property type="entry name" value="ZP DOMAIN-CONTAINING PROTEIN"/>
    <property type="match status" value="1"/>
</dbReference>
<dbReference type="Pfam" id="PF25301">
    <property type="entry name" value="CUT_C"/>
    <property type="match status" value="1"/>
</dbReference>
<evidence type="ECO:0000256" key="1">
    <source>
        <dbReference type="ARBA" id="ARBA00022729"/>
    </source>
</evidence>
<evidence type="ECO:0000313" key="3">
    <source>
        <dbReference type="EMBL" id="EGT52792.1"/>
    </source>
</evidence>
<feature type="domain" description="Cuticlin C-terminal" evidence="2">
    <location>
        <begin position="18"/>
        <end position="74"/>
    </location>
</feature>
<evidence type="ECO:0000259" key="2">
    <source>
        <dbReference type="Pfam" id="PF25301"/>
    </source>
</evidence>
<dbReference type="EMBL" id="GL379838">
    <property type="protein sequence ID" value="EGT52792.1"/>
    <property type="molecule type" value="Genomic_DNA"/>
</dbReference>
<dbReference type="eggNOG" id="ENOG502S408">
    <property type="taxonomic scope" value="Eukaryota"/>
</dbReference>
<dbReference type="STRING" id="135651.G0N4N7"/>
<dbReference type="HOGENOM" id="CLU_1846900_0_0_1"/>
<sequence>MLSINIATSSRQFRFPEPDCKYSVHHGSNRFGELVTRKVNIGDEIYHSWNCNYNSDHKNYLFCVVVNNCTISDSGDIESGTRNVGNCFNKDVEHRDHFEKTTQNTAVHFTCNVKMLFKDHDSCQRPVCTVQSRRFKYHS</sequence>
<keyword evidence="4" id="KW-1185">Reference proteome</keyword>
<dbReference type="PANTHER" id="PTHR22907">
    <property type="entry name" value="GH04558P"/>
    <property type="match status" value="1"/>
</dbReference>
<evidence type="ECO:0000313" key="4">
    <source>
        <dbReference type="Proteomes" id="UP000008068"/>
    </source>
</evidence>
<gene>
    <name evidence="3" type="ORF">CAEBREN_31945</name>
</gene>
<dbReference type="OrthoDB" id="5919011at2759"/>
<dbReference type="Proteomes" id="UP000008068">
    <property type="component" value="Unassembled WGS sequence"/>
</dbReference>
<protein>
    <recommendedName>
        <fullName evidence="2">Cuticlin C-terminal domain-containing protein</fullName>
    </recommendedName>
</protein>
<reference evidence="4" key="1">
    <citation type="submission" date="2011-07" db="EMBL/GenBank/DDBJ databases">
        <authorList>
            <consortium name="Caenorhabditis brenneri Sequencing and Analysis Consortium"/>
            <person name="Wilson R.K."/>
        </authorList>
    </citation>
    <scope>NUCLEOTIDE SEQUENCE [LARGE SCALE GENOMIC DNA]</scope>
    <source>
        <strain evidence="4">PB2801</strain>
    </source>
</reference>
<proteinExistence type="predicted"/>
<name>G0N4N7_CAEBE</name>
<keyword evidence="1" id="KW-0732">Signal</keyword>